<sequence length="660" mass="76236">MLQILLCVREAEKPDLTLNQAERFPERELLERLRHYEGLLRKNNIKFEPLHKHTSTAVAAAELTSLSEDGRSSESVDDAHSKVSKGGREPREEMTVKSKTVYEAESRFPDSTYLWMRDFWHAISQICFLQDTSNDDMRDAVIKHAWDITYQSESNDHLLLWQIYLENVNPLLKVTHTPTLQARIIDAACDMENISPILEALMFSIYCVSILSLTEDECYTLFGSPRKDLLASYQFACQQALLNCRAWRSGDRDCLTALYLYLVSVRPETDPRSLSSMLAVAIRTAQRMGIHDESTYVRYTTLEAEMRRRLWWSLVIFDNRVCEMLDYKTATLAPTWDCRTPLNVDDSEIRPEMKTSPAIHEKPTEAIFAVVRSELGDFVRHSAFHSNIIARAKDTRHGPVQEGSELMTLEKTIEDKYLTFCDPENSLHFITIWTTRGYLAKSRLMEHYSKYSTSTTQQTDTQRNAAISYALSMLECDMKLMASPLTKGYLWLIHFDFPFLAYVHILQDLRERPTVDHSQKAWDSMSDNYSARVKNSKQGQPIFIVFSRVVLQAWEMREALSRQQDNDRPLEPPRIVSDMKNKLAQMRSDFEQHRSNIEQQPDAGVASINIDESLTPMPVEFGQYLTGPGPDNDISGQAFMDVDMNQFWTAIDWNWMQTQD</sequence>
<dbReference type="AlphaFoldDB" id="A0A8H4WAR9"/>
<dbReference type="GO" id="GO:0006351">
    <property type="term" value="P:DNA-templated transcription"/>
    <property type="evidence" value="ECO:0007669"/>
    <property type="project" value="InterPro"/>
</dbReference>
<comment type="subcellular location">
    <subcellularLocation>
        <location evidence="1">Nucleus</location>
    </subcellularLocation>
</comment>
<evidence type="ECO:0000256" key="2">
    <source>
        <dbReference type="ARBA" id="ARBA00023242"/>
    </source>
</evidence>
<protein>
    <recommendedName>
        <fullName evidence="4">Xylanolytic transcriptional activator regulatory domain-containing protein</fullName>
    </recommendedName>
</protein>
<feature type="compositionally biased region" description="Basic and acidic residues" evidence="3">
    <location>
        <begin position="68"/>
        <end position="93"/>
    </location>
</feature>
<keyword evidence="2" id="KW-0539">Nucleus</keyword>
<dbReference type="Pfam" id="PF04082">
    <property type="entry name" value="Fungal_trans"/>
    <property type="match status" value="1"/>
</dbReference>
<feature type="region of interest" description="Disordered" evidence="3">
    <location>
        <begin position="66"/>
        <end position="93"/>
    </location>
</feature>
<dbReference type="GO" id="GO:0005634">
    <property type="term" value="C:nucleus"/>
    <property type="evidence" value="ECO:0007669"/>
    <property type="project" value="UniProtKB-SubCell"/>
</dbReference>
<dbReference type="EMBL" id="JAAMPI010000002">
    <property type="protein sequence ID" value="KAF4638010.1"/>
    <property type="molecule type" value="Genomic_DNA"/>
</dbReference>
<organism evidence="5 6">
    <name type="scientific">Cudoniella acicularis</name>
    <dbReference type="NCBI Taxonomy" id="354080"/>
    <lineage>
        <taxon>Eukaryota</taxon>
        <taxon>Fungi</taxon>
        <taxon>Dikarya</taxon>
        <taxon>Ascomycota</taxon>
        <taxon>Pezizomycotina</taxon>
        <taxon>Leotiomycetes</taxon>
        <taxon>Helotiales</taxon>
        <taxon>Tricladiaceae</taxon>
        <taxon>Cudoniella</taxon>
    </lineage>
</organism>
<keyword evidence="6" id="KW-1185">Reference proteome</keyword>
<dbReference type="SMART" id="SM00906">
    <property type="entry name" value="Fungal_trans"/>
    <property type="match status" value="1"/>
</dbReference>
<accession>A0A8H4WAR9</accession>
<dbReference type="InterPro" id="IPR050613">
    <property type="entry name" value="Sec_Metabolite_Reg"/>
</dbReference>
<dbReference type="CDD" id="cd12148">
    <property type="entry name" value="fungal_TF_MHR"/>
    <property type="match status" value="1"/>
</dbReference>
<dbReference type="PANTHER" id="PTHR31001:SF45">
    <property type="entry name" value="ZN(II)2CYS6 TRANSCRIPTION FACTOR (EUROFUNG)"/>
    <property type="match status" value="1"/>
</dbReference>
<evidence type="ECO:0000256" key="1">
    <source>
        <dbReference type="ARBA" id="ARBA00004123"/>
    </source>
</evidence>
<evidence type="ECO:0000256" key="3">
    <source>
        <dbReference type="SAM" id="MobiDB-lite"/>
    </source>
</evidence>
<evidence type="ECO:0000313" key="6">
    <source>
        <dbReference type="Proteomes" id="UP000566819"/>
    </source>
</evidence>
<dbReference type="PANTHER" id="PTHR31001">
    <property type="entry name" value="UNCHARACTERIZED TRANSCRIPTIONAL REGULATORY PROTEIN"/>
    <property type="match status" value="1"/>
</dbReference>
<gene>
    <name evidence="5" type="ORF">G7Y89_g52</name>
</gene>
<evidence type="ECO:0000259" key="4">
    <source>
        <dbReference type="SMART" id="SM00906"/>
    </source>
</evidence>
<reference evidence="5 6" key="1">
    <citation type="submission" date="2020-03" db="EMBL/GenBank/DDBJ databases">
        <title>Draft Genome Sequence of Cudoniella acicularis.</title>
        <authorList>
            <person name="Buettner E."/>
            <person name="Kellner H."/>
        </authorList>
    </citation>
    <scope>NUCLEOTIDE SEQUENCE [LARGE SCALE GENOMIC DNA]</scope>
    <source>
        <strain evidence="5 6">DSM 108380</strain>
    </source>
</reference>
<dbReference type="InterPro" id="IPR007219">
    <property type="entry name" value="XnlR_reg_dom"/>
</dbReference>
<name>A0A8H4WAR9_9HELO</name>
<feature type="domain" description="Xylanolytic transcriptional activator regulatory" evidence="4">
    <location>
        <begin position="274"/>
        <end position="347"/>
    </location>
</feature>
<proteinExistence type="predicted"/>
<dbReference type="Proteomes" id="UP000566819">
    <property type="component" value="Unassembled WGS sequence"/>
</dbReference>
<dbReference type="GO" id="GO:0003677">
    <property type="term" value="F:DNA binding"/>
    <property type="evidence" value="ECO:0007669"/>
    <property type="project" value="InterPro"/>
</dbReference>
<evidence type="ECO:0000313" key="5">
    <source>
        <dbReference type="EMBL" id="KAF4638010.1"/>
    </source>
</evidence>
<dbReference type="GO" id="GO:0008270">
    <property type="term" value="F:zinc ion binding"/>
    <property type="evidence" value="ECO:0007669"/>
    <property type="project" value="InterPro"/>
</dbReference>
<comment type="caution">
    <text evidence="5">The sequence shown here is derived from an EMBL/GenBank/DDBJ whole genome shotgun (WGS) entry which is preliminary data.</text>
</comment>
<dbReference type="OrthoDB" id="2269373at2759"/>